<evidence type="ECO:0000313" key="1">
    <source>
        <dbReference type="EMBL" id="QCD96817.1"/>
    </source>
</evidence>
<name>A0A4D6M7D0_VIGUN</name>
<proteinExistence type="predicted"/>
<keyword evidence="2" id="KW-1185">Reference proteome</keyword>
<gene>
    <name evidence="1" type="ORF">DEO72_LG6g1527</name>
</gene>
<evidence type="ECO:0000313" key="2">
    <source>
        <dbReference type="Proteomes" id="UP000501690"/>
    </source>
</evidence>
<sequence length="197" mass="22440">MFCTLFSIRVNNTHAHVIALNESLSQSHASNRKQRTVSEIKSSPAALPPASRSFVALIRVVRELVLGFNHVNVRKERAELESPMVFQFTTATLRWRPWPRWSRNEAEVVGATPEKRKQSLSICLAQKENEEKNLRGFCLRRWRSRSRAWQRRQNRPSGGGRRRALEVPLVQGCLTRGESNNDVVAGGACDGGRRCHR</sequence>
<organism evidence="1 2">
    <name type="scientific">Vigna unguiculata</name>
    <name type="common">Cowpea</name>
    <dbReference type="NCBI Taxonomy" id="3917"/>
    <lineage>
        <taxon>Eukaryota</taxon>
        <taxon>Viridiplantae</taxon>
        <taxon>Streptophyta</taxon>
        <taxon>Embryophyta</taxon>
        <taxon>Tracheophyta</taxon>
        <taxon>Spermatophyta</taxon>
        <taxon>Magnoliopsida</taxon>
        <taxon>eudicotyledons</taxon>
        <taxon>Gunneridae</taxon>
        <taxon>Pentapetalae</taxon>
        <taxon>rosids</taxon>
        <taxon>fabids</taxon>
        <taxon>Fabales</taxon>
        <taxon>Fabaceae</taxon>
        <taxon>Papilionoideae</taxon>
        <taxon>50 kb inversion clade</taxon>
        <taxon>NPAAA clade</taxon>
        <taxon>indigoferoid/millettioid clade</taxon>
        <taxon>Phaseoleae</taxon>
        <taxon>Vigna</taxon>
    </lineage>
</organism>
<dbReference type="AlphaFoldDB" id="A0A4D6M7D0"/>
<accession>A0A4D6M7D0</accession>
<dbReference type="EMBL" id="CP039350">
    <property type="protein sequence ID" value="QCD96817.1"/>
    <property type="molecule type" value="Genomic_DNA"/>
</dbReference>
<dbReference type="Proteomes" id="UP000501690">
    <property type="component" value="Linkage Group LG6"/>
</dbReference>
<reference evidence="1 2" key="1">
    <citation type="submission" date="2019-04" db="EMBL/GenBank/DDBJ databases">
        <title>An improved genome assembly and genetic linkage map for asparagus bean, Vigna unguiculata ssp. sesquipedialis.</title>
        <authorList>
            <person name="Xia Q."/>
            <person name="Zhang R."/>
            <person name="Dong Y."/>
        </authorList>
    </citation>
    <scope>NUCLEOTIDE SEQUENCE [LARGE SCALE GENOMIC DNA]</scope>
    <source>
        <tissue evidence="1">Leaf</tissue>
    </source>
</reference>
<protein>
    <submittedName>
        <fullName evidence="1">Uncharacterized protein</fullName>
    </submittedName>
</protein>